<dbReference type="Pfam" id="PF02915">
    <property type="entry name" value="Rubrerythrin"/>
    <property type="match status" value="1"/>
</dbReference>
<dbReference type="GO" id="GO:0046872">
    <property type="term" value="F:metal ion binding"/>
    <property type="evidence" value="ECO:0007669"/>
    <property type="project" value="InterPro"/>
</dbReference>
<dbReference type="CDD" id="cd01045">
    <property type="entry name" value="Ferritin_like_AB"/>
    <property type="match status" value="1"/>
</dbReference>
<protein>
    <recommendedName>
        <fullName evidence="1">Rubrerythrin diiron-binding domain-containing protein</fullName>
    </recommendedName>
</protein>
<name>A0A1F5A860_9BACT</name>
<dbReference type="SUPFAM" id="SSF47240">
    <property type="entry name" value="Ferritin-like"/>
    <property type="match status" value="1"/>
</dbReference>
<feature type="domain" description="Rubrerythrin diiron-binding" evidence="1">
    <location>
        <begin position="5"/>
        <end position="140"/>
    </location>
</feature>
<proteinExistence type="predicted"/>
<dbReference type="EMBL" id="MEYH01000095">
    <property type="protein sequence ID" value="OGD13994.1"/>
    <property type="molecule type" value="Genomic_DNA"/>
</dbReference>
<dbReference type="Proteomes" id="UP000177701">
    <property type="component" value="Unassembled WGS sequence"/>
</dbReference>
<dbReference type="InterPro" id="IPR009078">
    <property type="entry name" value="Ferritin-like_SF"/>
</dbReference>
<dbReference type="STRING" id="1797291.A2V47_07195"/>
<dbReference type="InterPro" id="IPR003251">
    <property type="entry name" value="Rr_diiron-bd_dom"/>
</dbReference>
<dbReference type="PANTHER" id="PTHR33531:SF7">
    <property type="entry name" value="HYPOTHETICAL MEMBRANE PROTEIN, CONSERVED"/>
    <property type="match status" value="1"/>
</dbReference>
<dbReference type="AlphaFoldDB" id="A0A1F5A860"/>
<evidence type="ECO:0000313" key="3">
    <source>
        <dbReference type="Proteomes" id="UP000177701"/>
    </source>
</evidence>
<evidence type="ECO:0000259" key="1">
    <source>
        <dbReference type="Pfam" id="PF02915"/>
    </source>
</evidence>
<dbReference type="PANTHER" id="PTHR33531">
    <property type="entry name" value="RUBRERYTHRIN SUBFAMILY"/>
    <property type="match status" value="1"/>
</dbReference>
<dbReference type="Gene3D" id="1.20.1260.10">
    <property type="match status" value="1"/>
</dbReference>
<dbReference type="GO" id="GO:0016491">
    <property type="term" value="F:oxidoreductase activity"/>
    <property type="evidence" value="ECO:0007669"/>
    <property type="project" value="InterPro"/>
</dbReference>
<gene>
    <name evidence="2" type="ORF">A2V47_07195</name>
</gene>
<evidence type="ECO:0000313" key="2">
    <source>
        <dbReference type="EMBL" id="OGD13994.1"/>
    </source>
</evidence>
<comment type="caution">
    <text evidence="2">The sequence shown here is derived from an EMBL/GenBank/DDBJ whole genome shotgun (WGS) entry which is preliminary data.</text>
</comment>
<sequence length="162" mass="19419">MNVYKYAMKMEKDGENYYRELANKTEDVGLQNILKMLANDEVKHYNIIEQMMKTDVSAELAETDILEDAKNIFVKIKGKNLVFDFDLTQVDFYHKAQEMEEKSYKFYMNMSNKAEIESQRKIFLKLAEQEKKHMFLLENLVEFISRPKTWVENAEFNHLDEY</sequence>
<organism evidence="2 3">
    <name type="scientific">Candidatus Sediminicultor quintus</name>
    <dbReference type="NCBI Taxonomy" id="1797291"/>
    <lineage>
        <taxon>Bacteria</taxon>
        <taxon>Pseudomonadati</taxon>
        <taxon>Atribacterota</taxon>
        <taxon>Candidatus Phoenicimicrobiia</taxon>
        <taxon>Candidatus Pheonicimicrobiales</taxon>
        <taxon>Candidatus Phoenicimicrobiaceae</taxon>
        <taxon>Candidatus Sediminicultor</taxon>
    </lineage>
</organism>
<accession>A0A1F5A860</accession>
<reference evidence="2 3" key="1">
    <citation type="journal article" date="2016" name="Nat. Commun.">
        <title>Thousands of microbial genomes shed light on interconnected biogeochemical processes in an aquifer system.</title>
        <authorList>
            <person name="Anantharaman K."/>
            <person name="Brown C.T."/>
            <person name="Hug L.A."/>
            <person name="Sharon I."/>
            <person name="Castelle C.J."/>
            <person name="Probst A.J."/>
            <person name="Thomas B.C."/>
            <person name="Singh A."/>
            <person name="Wilkins M.J."/>
            <person name="Karaoz U."/>
            <person name="Brodie E.L."/>
            <person name="Williams K.H."/>
            <person name="Hubbard S.S."/>
            <person name="Banfield J.F."/>
        </authorList>
    </citation>
    <scope>NUCLEOTIDE SEQUENCE [LARGE SCALE GENOMIC DNA]</scope>
</reference>
<dbReference type="InterPro" id="IPR012347">
    <property type="entry name" value="Ferritin-like"/>
</dbReference>